<dbReference type="InterPro" id="IPR003124">
    <property type="entry name" value="WH2_dom"/>
</dbReference>
<dbReference type="Pfam" id="PF00069">
    <property type="entry name" value="Pkinase"/>
    <property type="match status" value="1"/>
</dbReference>
<feature type="domain" description="WH1" evidence="17">
    <location>
        <begin position="351"/>
        <end position="458"/>
    </location>
</feature>
<protein>
    <submittedName>
        <fullName evidence="19">MAPK3 kinase</fullName>
    </submittedName>
</protein>
<dbReference type="InterPro" id="IPR033927">
    <property type="entry name" value="WASPfam_EVH1"/>
</dbReference>
<dbReference type="SMART" id="SM00285">
    <property type="entry name" value="PBD"/>
    <property type="match status" value="1"/>
</dbReference>
<dbReference type="PROSITE" id="PS00175">
    <property type="entry name" value="PG_MUTASE"/>
    <property type="match status" value="1"/>
</dbReference>
<evidence type="ECO:0000259" key="16">
    <source>
        <dbReference type="PROSITE" id="PS50108"/>
    </source>
</evidence>
<dbReference type="Pfam" id="PF01591">
    <property type="entry name" value="6PF2K"/>
    <property type="match status" value="1"/>
</dbReference>
<feature type="domain" description="WH2" evidence="18">
    <location>
        <begin position="701"/>
        <end position="718"/>
    </location>
</feature>
<evidence type="ECO:0000313" key="19">
    <source>
        <dbReference type="EMBL" id="MBN3292255.1"/>
    </source>
</evidence>
<dbReference type="GO" id="GO:0016301">
    <property type="term" value="F:kinase activity"/>
    <property type="evidence" value="ECO:0007669"/>
    <property type="project" value="UniProtKB-KW"/>
</dbReference>
<dbReference type="InterPro" id="IPR029033">
    <property type="entry name" value="His_PPase_superfam"/>
</dbReference>
<dbReference type="Gene3D" id="3.40.50.1240">
    <property type="entry name" value="Phosphoglycerate mutase-like"/>
    <property type="match status" value="1"/>
</dbReference>
<dbReference type="InterPro" id="IPR000719">
    <property type="entry name" value="Prot_kinase_dom"/>
</dbReference>
<dbReference type="InterPro" id="IPR003094">
    <property type="entry name" value="6Pfruct_kin"/>
</dbReference>
<keyword evidence="10" id="KW-0539">Nucleus</keyword>
<keyword evidence="14" id="KW-1133">Transmembrane helix</keyword>
<name>A0ABS2Z053_POLSE</name>
<proteinExistence type="inferred from homology"/>
<evidence type="ECO:0000259" key="15">
    <source>
        <dbReference type="PROSITE" id="PS50011"/>
    </source>
</evidence>
<keyword evidence="6" id="KW-0677">Repeat</keyword>
<dbReference type="EMBL" id="JAAWVN010015897">
    <property type="protein sequence ID" value="MBN3292255.1"/>
    <property type="molecule type" value="Genomic_DNA"/>
</dbReference>
<feature type="compositionally biased region" description="Polar residues" evidence="13">
    <location>
        <begin position="1"/>
        <end position="30"/>
    </location>
</feature>
<dbReference type="PROSITE" id="PS50108">
    <property type="entry name" value="CRIB"/>
    <property type="match status" value="1"/>
</dbReference>
<evidence type="ECO:0000256" key="12">
    <source>
        <dbReference type="PROSITE-ProRule" id="PRU10141"/>
    </source>
</evidence>
<keyword evidence="14" id="KW-0812">Transmembrane</keyword>
<dbReference type="InterPro" id="IPR001345">
    <property type="entry name" value="PG/BPGM_mutase_AS"/>
</dbReference>
<keyword evidence="9" id="KW-0206">Cytoskeleton</keyword>
<dbReference type="PROSITE" id="PS50011">
    <property type="entry name" value="PROTEIN_KINASE_DOM"/>
    <property type="match status" value="1"/>
</dbReference>
<dbReference type="Pfam" id="PF00300">
    <property type="entry name" value="His_Phos_1"/>
    <property type="match status" value="1"/>
</dbReference>
<dbReference type="PROSITE" id="PS50229">
    <property type="entry name" value="WH1"/>
    <property type="match status" value="1"/>
</dbReference>
<dbReference type="CDD" id="cd07067">
    <property type="entry name" value="HP_PGM_like"/>
    <property type="match status" value="1"/>
</dbReference>
<dbReference type="InterPro" id="IPR017441">
    <property type="entry name" value="Protein_kinase_ATP_BS"/>
</dbReference>
<keyword evidence="4" id="KW-0963">Cytoplasm</keyword>
<evidence type="ECO:0000259" key="18">
    <source>
        <dbReference type="PROSITE" id="PS51082"/>
    </source>
</evidence>
<dbReference type="Pfam" id="PF00786">
    <property type="entry name" value="PBD"/>
    <property type="match status" value="1"/>
</dbReference>
<evidence type="ECO:0000256" key="2">
    <source>
        <dbReference type="ARBA" id="ARBA00004245"/>
    </source>
</evidence>
<evidence type="ECO:0000256" key="5">
    <source>
        <dbReference type="ARBA" id="ARBA00022553"/>
    </source>
</evidence>
<keyword evidence="20" id="KW-1185">Reference proteome</keyword>
<feature type="region of interest" description="Disordered" evidence="13">
    <location>
        <begin position="1"/>
        <end position="38"/>
    </location>
</feature>
<evidence type="ECO:0000256" key="11">
    <source>
        <dbReference type="ARBA" id="ARBA00023268"/>
    </source>
</evidence>
<evidence type="ECO:0000256" key="8">
    <source>
        <dbReference type="ARBA" id="ARBA00022840"/>
    </source>
</evidence>
<evidence type="ECO:0000256" key="1">
    <source>
        <dbReference type="ARBA" id="ARBA00004123"/>
    </source>
</evidence>
<dbReference type="Gene3D" id="3.90.810.10">
    <property type="entry name" value="CRIB domain"/>
    <property type="match status" value="1"/>
</dbReference>
<dbReference type="Gene3D" id="3.30.200.20">
    <property type="entry name" value="Phosphorylase Kinase, domain 1"/>
    <property type="match status" value="1"/>
</dbReference>
<sequence length="1053" mass="120669">MLHNGNSPKQPPESQTDGNALASNKPNSPTHFPLPNQPKLEIKRNAVTDNYKVSSQVLGLGINGKVLECYNKKTGEKCALKILYDSPKARREVELHWRVSGGPHIVRILDIYENMHHNKKCLLIIMECMEGGELFNRIQARGDQAFTEREASGIMRDIGSAIEYLHSMNIAHRDVKPENLLYTSKDSNAVLKITDFGFAKETTFQNSLQTPCYTPYYVAPEVLGPEKYDKSCDMWSLGVIMYILLCGFPPFYSNTGQAISPGMKKRIRLGQYEFPNPEWAEVSEEAKQQIHHLLKTDPTERMTISQFMNHPWINRSMAVPPTPLHTTRVLLEDKEMWDDVKEEMTSALATMRVDYDQVLTAAVVQVFFALPEDRSQWALCHHGVVCFIRDHGLRSYFLRVFNIKAQKLVWEQELYFEFRYNTPRPYLHTFPGDVALNFADEAEAENLKLFIEARIKRLQKIRNKKAGQFTQASSPLSSPKPQPQTTGFLSAERRRSSKRRLNKSDIGTPKDFKHVSHVGWNPRTGFNMNRMDPDLKQLFVKVGIRERHLKNREMSQLIYEVIEKRGGMEAVRKEVHRQESLPPSHLTRLVSTPPFPRSSTLDSELKTPLALKKGPLPALPVSSTEKRTPSWSQKVRRPSIHMLFLEEDIPPPPSIPPPPPPVVPPVAFLPPALPAAPPLPAAPMGAQMQNWEKRSGSTSEHRATVLEQIKQGIQLKSRVVRTWVTVDMSGCELKHFSGATYKITMLHLSTVTPLSLSLGDEPAALKSRALAPTAFTRALGDLSYIKVMDVGQRYLVNRVIDHIQSRIVYYLMNIHITPRSIYLCRHGESDLNIKGKIGGDSGLSERGKKFARHLGDFIHEQNIKDLKVWTSQMKRTIQTAEALGVPYEQWKALNEIDAGVCEEMSYEEIQEHYPLEFALRDQDKYRYRYPKGESYEDLVQRLEPVIMELERQENVLVICHQAVMRCLLAYFLDKSAEELPYLKCPLHTVLKLTPVAYGKRTFWFCLFSNHKNHPSYLYFFLATFLLILSSGLRYILNIQFYILHKSRIIIWQF</sequence>
<feature type="domain" description="CRIB" evidence="16">
    <location>
        <begin position="506"/>
        <end position="519"/>
    </location>
</feature>
<dbReference type="InterPro" id="IPR011993">
    <property type="entry name" value="PH-like_dom_sf"/>
</dbReference>
<accession>A0ABS2Z053</accession>
<dbReference type="InterPro" id="IPR036936">
    <property type="entry name" value="CRIB_dom_sf"/>
</dbReference>
<dbReference type="SMART" id="SM00855">
    <property type="entry name" value="PGAM"/>
    <property type="match status" value="1"/>
</dbReference>
<dbReference type="SUPFAM" id="SSF53254">
    <property type="entry name" value="Phosphoglycerate mutase-like"/>
    <property type="match status" value="1"/>
</dbReference>
<dbReference type="SMART" id="SM00461">
    <property type="entry name" value="WH1"/>
    <property type="match status" value="1"/>
</dbReference>
<dbReference type="Pfam" id="PF00568">
    <property type="entry name" value="WH1"/>
    <property type="match status" value="1"/>
</dbReference>
<dbReference type="SUPFAM" id="SSF50729">
    <property type="entry name" value="PH domain-like"/>
    <property type="match status" value="1"/>
</dbReference>
<feature type="region of interest" description="Disordered" evidence="13">
    <location>
        <begin position="585"/>
        <end position="604"/>
    </location>
</feature>
<keyword evidence="11" id="KW-0511">Multifunctional enzyme</keyword>
<evidence type="ECO:0000256" key="14">
    <source>
        <dbReference type="SAM" id="Phobius"/>
    </source>
</evidence>
<reference evidence="19" key="1">
    <citation type="journal article" date="2021" name="Cell">
        <title>Tracing the genetic footprints of vertebrate landing in non-teleost ray-finned fishes.</title>
        <authorList>
            <person name="Bi X."/>
            <person name="Wang K."/>
            <person name="Yang L."/>
            <person name="Pan H."/>
            <person name="Jiang H."/>
            <person name="Wei Q."/>
            <person name="Fang M."/>
            <person name="Yu H."/>
            <person name="Zhu C."/>
            <person name="Cai Y."/>
            <person name="He Y."/>
            <person name="Gan X."/>
            <person name="Zeng H."/>
            <person name="Yu D."/>
            <person name="Zhu Y."/>
            <person name="Jiang H."/>
            <person name="Qiu Q."/>
            <person name="Yang H."/>
            <person name="Zhang Y.E."/>
            <person name="Wang W."/>
            <person name="Zhu M."/>
            <person name="He S."/>
            <person name="Zhang G."/>
        </authorList>
    </citation>
    <scope>NUCLEOTIDE SEQUENCE</scope>
    <source>
        <strain evidence="19">Bchr_001</strain>
    </source>
</reference>
<dbReference type="InterPro" id="IPR011009">
    <property type="entry name" value="Kinase-like_dom_sf"/>
</dbReference>
<evidence type="ECO:0000259" key="17">
    <source>
        <dbReference type="PROSITE" id="PS50229"/>
    </source>
</evidence>
<dbReference type="CDD" id="cd01205">
    <property type="entry name" value="EVH1_WASP-like"/>
    <property type="match status" value="1"/>
</dbReference>
<gene>
    <name evidence="19" type="primary">Mapkapk3</name>
    <name evidence="19" type="ORF">GTO92_0022294</name>
</gene>
<evidence type="ECO:0000256" key="3">
    <source>
        <dbReference type="ARBA" id="ARBA00008408"/>
    </source>
</evidence>
<keyword evidence="7 12" id="KW-0547">Nucleotide-binding</keyword>
<dbReference type="InterPro" id="IPR027417">
    <property type="entry name" value="P-loop_NTPase"/>
</dbReference>
<dbReference type="PANTHER" id="PTHR10606">
    <property type="entry name" value="6-PHOSPHOFRUCTO-2-KINASE/FRUCTOSE-2,6-BISPHOSPHATASE"/>
    <property type="match status" value="1"/>
</dbReference>
<keyword evidence="19" id="KW-0808">Transferase</keyword>
<feature type="non-terminal residue" evidence="19">
    <location>
        <position position="1"/>
    </location>
</feature>
<dbReference type="Gene3D" id="2.30.29.30">
    <property type="entry name" value="Pleckstrin-homology domain (PH domain)/Phosphotyrosine-binding domain (PTB)"/>
    <property type="match status" value="1"/>
</dbReference>
<feature type="region of interest" description="Disordered" evidence="13">
    <location>
        <begin position="468"/>
        <end position="510"/>
    </location>
</feature>
<keyword evidence="8 12" id="KW-0067">ATP-binding</keyword>
<keyword evidence="5" id="KW-0597">Phosphoprotein</keyword>
<evidence type="ECO:0000256" key="13">
    <source>
        <dbReference type="SAM" id="MobiDB-lite"/>
    </source>
</evidence>
<dbReference type="Gene3D" id="3.40.50.300">
    <property type="entry name" value="P-loop containing nucleotide triphosphate hydrolases"/>
    <property type="match status" value="1"/>
</dbReference>
<dbReference type="InterPro" id="IPR008271">
    <property type="entry name" value="Ser/Thr_kinase_AS"/>
</dbReference>
<comment type="similarity">
    <text evidence="3">In the C-terminal section; belongs to the phosphoglycerate mutase family.</text>
</comment>
<dbReference type="PROSITE" id="PS00108">
    <property type="entry name" value="PROTEIN_KINASE_ST"/>
    <property type="match status" value="1"/>
</dbReference>
<feature type="domain" description="Protein kinase" evidence="15">
    <location>
        <begin position="52"/>
        <end position="313"/>
    </location>
</feature>
<dbReference type="PANTHER" id="PTHR10606:SF14">
    <property type="entry name" value="6-PHOSPHOFRUCTO-2-KINASE_FRUCTOSE-2,6-BISPHOSPHATASE 4"/>
    <property type="match status" value="1"/>
</dbReference>
<feature type="transmembrane region" description="Helical" evidence="14">
    <location>
        <begin position="1016"/>
        <end position="1036"/>
    </location>
</feature>
<evidence type="ECO:0000256" key="10">
    <source>
        <dbReference type="ARBA" id="ARBA00023242"/>
    </source>
</evidence>
<evidence type="ECO:0000256" key="4">
    <source>
        <dbReference type="ARBA" id="ARBA00022490"/>
    </source>
</evidence>
<dbReference type="PROSITE" id="PS51082">
    <property type="entry name" value="WH2"/>
    <property type="match status" value="1"/>
</dbReference>
<dbReference type="InterPro" id="IPR000697">
    <property type="entry name" value="WH1/EVH1_dom"/>
</dbReference>
<organism evidence="19 20">
    <name type="scientific">Polypterus senegalus</name>
    <name type="common">Senegal bichir</name>
    <dbReference type="NCBI Taxonomy" id="55291"/>
    <lineage>
        <taxon>Eukaryota</taxon>
        <taxon>Metazoa</taxon>
        <taxon>Chordata</taxon>
        <taxon>Craniata</taxon>
        <taxon>Vertebrata</taxon>
        <taxon>Euteleostomi</taxon>
        <taxon>Actinopterygii</taxon>
        <taxon>Polypteriformes</taxon>
        <taxon>Polypteridae</taxon>
        <taxon>Polypterus</taxon>
    </lineage>
</organism>
<keyword evidence="19" id="KW-0418">Kinase</keyword>
<dbReference type="InterPro" id="IPR013079">
    <property type="entry name" value="6Phosfructo_kin"/>
</dbReference>
<evidence type="ECO:0000256" key="9">
    <source>
        <dbReference type="ARBA" id="ARBA00023212"/>
    </source>
</evidence>
<dbReference type="InterPro" id="IPR011026">
    <property type="entry name" value="WAS_C"/>
</dbReference>
<dbReference type="InterPro" id="IPR000095">
    <property type="entry name" value="CRIB_dom"/>
</dbReference>
<dbReference type="SUPFAM" id="SSF47912">
    <property type="entry name" value="Wiscott-Aldrich syndrome protein, WASP, C-terminal domain"/>
    <property type="match status" value="1"/>
</dbReference>
<comment type="subcellular location">
    <subcellularLocation>
        <location evidence="2">Cytoplasm</location>
        <location evidence="2">Cytoskeleton</location>
    </subcellularLocation>
    <subcellularLocation>
        <location evidence="1">Nucleus</location>
    </subcellularLocation>
</comment>
<dbReference type="PRINTS" id="PR00991">
    <property type="entry name" value="6PFRUCTKNASE"/>
</dbReference>
<dbReference type="SMART" id="SM00220">
    <property type="entry name" value="S_TKc"/>
    <property type="match status" value="1"/>
</dbReference>
<evidence type="ECO:0000256" key="7">
    <source>
        <dbReference type="ARBA" id="ARBA00022741"/>
    </source>
</evidence>
<dbReference type="PROSITE" id="PS00107">
    <property type="entry name" value="PROTEIN_KINASE_ATP"/>
    <property type="match status" value="1"/>
</dbReference>
<evidence type="ECO:0000256" key="6">
    <source>
        <dbReference type="ARBA" id="ARBA00022737"/>
    </source>
</evidence>
<feature type="binding site" evidence="12">
    <location>
        <position position="81"/>
    </location>
    <ligand>
        <name>ATP</name>
        <dbReference type="ChEBI" id="CHEBI:30616"/>
    </ligand>
</feature>
<dbReference type="InterPro" id="IPR013078">
    <property type="entry name" value="His_Pase_superF_clade-1"/>
</dbReference>
<dbReference type="CDD" id="cd00132">
    <property type="entry name" value="CRIB"/>
    <property type="match status" value="1"/>
</dbReference>
<comment type="caution">
    <text evidence="19">The sequence shown here is derived from an EMBL/GenBank/DDBJ whole genome shotgun (WGS) entry which is preliminary data.</text>
</comment>
<evidence type="ECO:0000313" key="20">
    <source>
        <dbReference type="Proteomes" id="UP001166052"/>
    </source>
</evidence>
<dbReference type="Proteomes" id="UP001166052">
    <property type="component" value="Unassembled WGS sequence"/>
</dbReference>
<keyword evidence="14" id="KW-0472">Membrane</keyword>
<dbReference type="Gene3D" id="1.10.510.10">
    <property type="entry name" value="Transferase(Phosphotransferase) domain 1"/>
    <property type="match status" value="1"/>
</dbReference>
<dbReference type="SUPFAM" id="SSF56112">
    <property type="entry name" value="Protein kinase-like (PK-like)"/>
    <property type="match status" value="1"/>
</dbReference>
<feature type="non-terminal residue" evidence="19">
    <location>
        <position position="1053"/>
    </location>
</feature>